<dbReference type="Proteomes" id="UP000186469">
    <property type="component" value="Unassembled WGS sequence"/>
</dbReference>
<keyword evidence="3" id="KW-1185">Reference proteome</keyword>
<dbReference type="AlphaFoldDB" id="A0A1M7T275"/>
<accession>A0A1M7T275</accession>
<dbReference type="RefSeq" id="WP_072697154.1">
    <property type="nucleotide sequence ID" value="NZ_FRDI01000006.1"/>
</dbReference>
<feature type="transmembrane region" description="Helical" evidence="1">
    <location>
        <begin position="62"/>
        <end position="91"/>
    </location>
</feature>
<sequence>MKLNGRLKDLFEAFTKINETALQDERLISSHVLSKAPNYNDILKKFLLKEPPHSPNSKSWRFYYALLLLFIKYLLNNLGHLAFILTALLAIKLSGFKTFSLKTNKNPQAFLFIDTFLLIPKIIQDKCFKEAYLPNLKAQNLQRIYIFRLYGSRNPLKIYQAFKILSKQKDFEQLPFLALTDLNLLSFSDFLSLLKHIALFPFSLLRLIKTIKQSELYRNKSDDSPIPYILDSLKQSLGHCNLIPEARRLFGLRLGQVLNLYVDESLLSKSRLISWHENQSINKAFYYGLRQASGLIPVNNTRNNQANKAPLKSLPIIGLQLFIFPHNLLNCYPDALETKMGLAPDITMYSGKYFISQNPDENILGNSNSFVQKLELGASLRYAQLFKQLRNEDFKLARKRLNTQAFTSCLVLLSYHPDETRLILNFVKEISLLHPEFSFSLRFHPATQIQDFQTLLPEKYTLAKGSLYDNFADFSFVLGSGSGALTEAVALGVPAVHIDNETDNEDISLNYLGEFGKNILWVRVNNKNTFLEAIEKLAKQTKASEHELLTTQFRELFFIEPTQEAIQKMLK</sequence>
<evidence type="ECO:0000256" key="1">
    <source>
        <dbReference type="SAM" id="Phobius"/>
    </source>
</evidence>
<keyword evidence="1" id="KW-0812">Transmembrane</keyword>
<organism evidence="2 3">
    <name type="scientific">Desulfovibrio litoralis DSM 11393</name>
    <dbReference type="NCBI Taxonomy" id="1121455"/>
    <lineage>
        <taxon>Bacteria</taxon>
        <taxon>Pseudomonadati</taxon>
        <taxon>Thermodesulfobacteriota</taxon>
        <taxon>Desulfovibrionia</taxon>
        <taxon>Desulfovibrionales</taxon>
        <taxon>Desulfovibrionaceae</taxon>
        <taxon>Desulfovibrio</taxon>
    </lineage>
</organism>
<dbReference type="OrthoDB" id="324681at2"/>
<name>A0A1M7T275_9BACT</name>
<keyword evidence="1" id="KW-1133">Transmembrane helix</keyword>
<evidence type="ECO:0000313" key="3">
    <source>
        <dbReference type="Proteomes" id="UP000186469"/>
    </source>
</evidence>
<proteinExistence type="predicted"/>
<evidence type="ECO:0000313" key="2">
    <source>
        <dbReference type="EMBL" id="SHN64855.1"/>
    </source>
</evidence>
<gene>
    <name evidence="2" type="ORF">SAMN02745728_01465</name>
</gene>
<protein>
    <submittedName>
        <fullName evidence="2">Uncharacterized protein</fullName>
    </submittedName>
</protein>
<dbReference type="STRING" id="1121455.SAMN02745728_01465"/>
<keyword evidence="1" id="KW-0472">Membrane</keyword>
<reference evidence="2 3" key="1">
    <citation type="submission" date="2016-12" db="EMBL/GenBank/DDBJ databases">
        <authorList>
            <person name="Song W.-J."/>
            <person name="Kurnit D.M."/>
        </authorList>
    </citation>
    <scope>NUCLEOTIDE SEQUENCE [LARGE SCALE GENOMIC DNA]</scope>
    <source>
        <strain evidence="2 3">DSM 11393</strain>
    </source>
</reference>
<dbReference type="SUPFAM" id="SSF53756">
    <property type="entry name" value="UDP-Glycosyltransferase/glycogen phosphorylase"/>
    <property type="match status" value="1"/>
</dbReference>
<dbReference type="EMBL" id="FRDI01000006">
    <property type="protein sequence ID" value="SHN64855.1"/>
    <property type="molecule type" value="Genomic_DNA"/>
</dbReference>